<proteinExistence type="predicted"/>
<dbReference type="PANTHER" id="PTHR33116:SF78">
    <property type="entry name" value="OS12G0587133 PROTEIN"/>
    <property type="match status" value="1"/>
</dbReference>
<feature type="domain" description="Reverse transcriptase" evidence="1">
    <location>
        <begin position="25"/>
        <end position="129"/>
    </location>
</feature>
<protein>
    <recommendedName>
        <fullName evidence="4">Reverse transcriptase domain-containing protein</fullName>
    </recommendedName>
</protein>
<evidence type="ECO:0000259" key="2">
    <source>
        <dbReference type="Pfam" id="PF13966"/>
    </source>
</evidence>
<reference evidence="3" key="1">
    <citation type="submission" date="2018-02" db="EMBL/GenBank/DDBJ databases">
        <authorList>
            <person name="Cohen D.B."/>
            <person name="Kent A.D."/>
        </authorList>
    </citation>
    <scope>NUCLEOTIDE SEQUENCE</scope>
</reference>
<evidence type="ECO:0000259" key="1">
    <source>
        <dbReference type="Pfam" id="PF00078"/>
    </source>
</evidence>
<evidence type="ECO:0008006" key="4">
    <source>
        <dbReference type="Google" id="ProtNLM"/>
    </source>
</evidence>
<evidence type="ECO:0000313" key="3">
    <source>
        <dbReference type="EMBL" id="SPD19855.1"/>
    </source>
</evidence>
<dbReference type="EMBL" id="OIVN01004891">
    <property type="protein sequence ID" value="SPD19855.1"/>
    <property type="molecule type" value="Genomic_DNA"/>
</dbReference>
<dbReference type="Pfam" id="PF00078">
    <property type="entry name" value="RVT_1"/>
    <property type="match status" value="1"/>
</dbReference>
<name>A0A2N9I6D4_FAGSY</name>
<feature type="domain" description="Reverse transcriptase zinc-binding" evidence="2">
    <location>
        <begin position="423"/>
        <end position="507"/>
    </location>
</feature>
<dbReference type="InterPro" id="IPR026960">
    <property type="entry name" value="RVT-Znf"/>
</dbReference>
<dbReference type="AlphaFoldDB" id="A0A2N9I6D4"/>
<dbReference type="CDD" id="cd01650">
    <property type="entry name" value="RT_nLTR_like"/>
    <property type="match status" value="1"/>
</dbReference>
<dbReference type="InterPro" id="IPR000477">
    <property type="entry name" value="RT_dom"/>
</dbReference>
<accession>A0A2N9I6D4</accession>
<dbReference type="PANTHER" id="PTHR33116">
    <property type="entry name" value="REVERSE TRANSCRIPTASE ZINC-BINDING DOMAIN-CONTAINING PROTEIN-RELATED-RELATED"/>
    <property type="match status" value="1"/>
</dbReference>
<sequence length="544" mass="61628">MGFFDEVHTHGKFERSQNASFIALIPKKQNACNIRDFQPISLIGSVYKLLAKVLANRLKGVLDNLVSESQNAFVGGRKILDSILIANECLDSRLNGRIPSVICKLDIEKAYDHVNWSCLLHLLERMGFGSNGLRISHLLYANDTILFCDANPDQLLYVRMVLTCFKAVTGLQVNMAKSEMVSIGEVQNISDLADSLCCHIGVLPLSYLGMPMGASYKAVAIWNPILEKMERRLSNVVHRIKKLQINFLWGGLGDEFKHHLVGWDKVYTPKENGGLGVRNLVLTNKALLGKWLWRFGLEEHHLWWRVLVAKFGNEVGGWRTKPIRGPHGCGLWKGIMSGWEDYFQHVEFVVGQGNHATIENVLTRPDSRGVREWNVTFIRDFNDWEVEVVVSFFQFRHSHTVPNAAPTADPDSLRWKLCKDGAFASRSFYYALSDRLGVSFLWKAFGWLKLLPRVAFFIWIAAWGQILTCDNLMRRAYTMAGWCCMCRCEGETVDHLLLHCNVVQKLWNLSLILFTSIGSCRGGWWTYYLGGGIGLGGILHTFGI</sequence>
<dbReference type="Pfam" id="PF13966">
    <property type="entry name" value="zf-RVT"/>
    <property type="match status" value="1"/>
</dbReference>
<gene>
    <name evidence="3" type="ORF">FSB_LOCUS47737</name>
</gene>
<organism evidence="3">
    <name type="scientific">Fagus sylvatica</name>
    <name type="common">Beechnut</name>
    <dbReference type="NCBI Taxonomy" id="28930"/>
    <lineage>
        <taxon>Eukaryota</taxon>
        <taxon>Viridiplantae</taxon>
        <taxon>Streptophyta</taxon>
        <taxon>Embryophyta</taxon>
        <taxon>Tracheophyta</taxon>
        <taxon>Spermatophyta</taxon>
        <taxon>Magnoliopsida</taxon>
        <taxon>eudicotyledons</taxon>
        <taxon>Gunneridae</taxon>
        <taxon>Pentapetalae</taxon>
        <taxon>rosids</taxon>
        <taxon>fabids</taxon>
        <taxon>Fagales</taxon>
        <taxon>Fagaceae</taxon>
        <taxon>Fagus</taxon>
    </lineage>
</organism>